<evidence type="ECO:0000313" key="6">
    <source>
        <dbReference type="Proteomes" id="UP000775877"/>
    </source>
</evidence>
<proteinExistence type="inferred from homology"/>
<reference evidence="5" key="1">
    <citation type="submission" date="2020-04" db="EMBL/GenBank/DDBJ databases">
        <authorList>
            <person name="Zhang T."/>
        </authorList>
    </citation>
    <scope>NUCLEOTIDE SEQUENCE</scope>
    <source>
        <strain evidence="5">HKST-UBA13</strain>
    </source>
</reference>
<dbReference type="InterPro" id="IPR006224">
    <property type="entry name" value="PsdUridine_synth_RluA-like_CS"/>
</dbReference>
<evidence type="ECO:0000256" key="1">
    <source>
        <dbReference type="ARBA" id="ARBA00010876"/>
    </source>
</evidence>
<name>A0A955L2A6_9BACT</name>
<dbReference type="InterPro" id="IPR050188">
    <property type="entry name" value="RluA_PseudoU_synthase"/>
</dbReference>
<evidence type="ECO:0000256" key="2">
    <source>
        <dbReference type="ARBA" id="ARBA00023235"/>
    </source>
</evidence>
<dbReference type="Gene3D" id="3.30.2350.10">
    <property type="entry name" value="Pseudouridine synthase"/>
    <property type="match status" value="1"/>
</dbReference>
<gene>
    <name evidence="5" type="ORF">KC678_05030</name>
</gene>
<dbReference type="InterPro" id="IPR020103">
    <property type="entry name" value="PsdUridine_synth_cat_dom_sf"/>
</dbReference>
<dbReference type="GO" id="GO:0000455">
    <property type="term" value="P:enzyme-directed rRNA pseudouridine synthesis"/>
    <property type="evidence" value="ECO:0007669"/>
    <property type="project" value="TreeGrafter"/>
</dbReference>
<dbReference type="PANTHER" id="PTHR21600:SF44">
    <property type="entry name" value="RIBOSOMAL LARGE SUBUNIT PSEUDOURIDINE SYNTHASE D"/>
    <property type="match status" value="1"/>
</dbReference>
<evidence type="ECO:0000313" key="5">
    <source>
        <dbReference type="EMBL" id="MCA9381604.1"/>
    </source>
</evidence>
<dbReference type="Gene3D" id="3.10.290.10">
    <property type="entry name" value="RNA-binding S4 domain"/>
    <property type="match status" value="1"/>
</dbReference>
<comment type="caution">
    <text evidence="5">The sequence shown here is derived from an EMBL/GenBank/DDBJ whole genome shotgun (WGS) entry which is preliminary data.</text>
</comment>
<dbReference type="GO" id="GO:0009982">
    <property type="term" value="F:pseudouridine synthase activity"/>
    <property type="evidence" value="ECO:0007669"/>
    <property type="project" value="InterPro"/>
</dbReference>
<evidence type="ECO:0000256" key="3">
    <source>
        <dbReference type="PROSITE-ProRule" id="PRU00182"/>
    </source>
</evidence>
<comment type="similarity">
    <text evidence="1">Belongs to the pseudouridine synthase RluA family.</text>
</comment>
<dbReference type="CDD" id="cd00165">
    <property type="entry name" value="S4"/>
    <property type="match status" value="1"/>
</dbReference>
<dbReference type="InterPro" id="IPR006145">
    <property type="entry name" value="PsdUridine_synth_RsuA/RluA"/>
</dbReference>
<dbReference type="PROSITE" id="PS50889">
    <property type="entry name" value="S4"/>
    <property type="match status" value="1"/>
</dbReference>
<dbReference type="EMBL" id="JAGQLJ010000141">
    <property type="protein sequence ID" value="MCA9381604.1"/>
    <property type="molecule type" value="Genomic_DNA"/>
</dbReference>
<dbReference type="Proteomes" id="UP000775877">
    <property type="component" value="Unassembled WGS sequence"/>
</dbReference>
<keyword evidence="3" id="KW-0694">RNA-binding</keyword>
<protein>
    <submittedName>
        <fullName evidence="5">RluA family pseudouridine synthase</fullName>
    </submittedName>
</protein>
<keyword evidence="2" id="KW-0413">Isomerase</keyword>
<dbReference type="CDD" id="cd02869">
    <property type="entry name" value="PseudoU_synth_RluA_like"/>
    <property type="match status" value="1"/>
</dbReference>
<dbReference type="Pfam" id="PF00849">
    <property type="entry name" value="PseudoU_synth_2"/>
    <property type="match status" value="1"/>
</dbReference>
<reference evidence="5" key="2">
    <citation type="journal article" date="2021" name="Microbiome">
        <title>Successional dynamics and alternative stable states in a saline activated sludge microbial community over 9 years.</title>
        <authorList>
            <person name="Wang Y."/>
            <person name="Ye J."/>
            <person name="Ju F."/>
            <person name="Liu L."/>
            <person name="Boyd J.A."/>
            <person name="Deng Y."/>
            <person name="Parks D.H."/>
            <person name="Jiang X."/>
            <person name="Yin X."/>
            <person name="Woodcroft B.J."/>
            <person name="Tyson G.W."/>
            <person name="Hugenholtz P."/>
            <person name="Polz M.F."/>
            <person name="Zhang T."/>
        </authorList>
    </citation>
    <scope>NUCLEOTIDE SEQUENCE</scope>
    <source>
        <strain evidence="5">HKST-UBA13</strain>
    </source>
</reference>
<dbReference type="GO" id="GO:0003723">
    <property type="term" value="F:RNA binding"/>
    <property type="evidence" value="ECO:0007669"/>
    <property type="project" value="UniProtKB-KW"/>
</dbReference>
<organism evidence="5 6">
    <name type="scientific">Candidatus Dojkabacteria bacterium</name>
    <dbReference type="NCBI Taxonomy" id="2099670"/>
    <lineage>
        <taxon>Bacteria</taxon>
        <taxon>Candidatus Dojkabacteria</taxon>
    </lineage>
</organism>
<dbReference type="AlphaFoldDB" id="A0A955L2A6"/>
<dbReference type="InterPro" id="IPR036986">
    <property type="entry name" value="S4_RNA-bd_sf"/>
</dbReference>
<feature type="domain" description="Pseudouridine synthase RsuA/RluA-like" evidence="4">
    <location>
        <begin position="90"/>
        <end position="256"/>
    </location>
</feature>
<sequence length="305" mass="35407">MNNKLKPKQRVDLQVMEVFPELTRSSIKKLIIEGIIKVNNEQKMPNYKPHDGDTLIYDEVKIDKYLKSEGSLKLTETKMDLEVLFEDENTLIIFKPIGIHVHPVTKTDTKSLLNGVYYYMTHNSKLDPNVRLRLVNRIDKETSGIVLISKSLEAHDFYSKQFEDHTIIKEYLAVVQGDFFLFLEHTDDDILEITDYISSNSDDNNRYYSTSPENGRLAQSKIQFLDYFNEFGDKKFSKVLVSIKTGRTHQIRVHLSELGFPILGDSLYGGHKYARLMLHAYRLILNIYKGEEDFEVIASIPNKFN</sequence>
<dbReference type="GO" id="GO:0140098">
    <property type="term" value="F:catalytic activity, acting on RNA"/>
    <property type="evidence" value="ECO:0007669"/>
    <property type="project" value="UniProtKB-ARBA"/>
</dbReference>
<evidence type="ECO:0000259" key="4">
    <source>
        <dbReference type="Pfam" id="PF00849"/>
    </source>
</evidence>
<dbReference type="SUPFAM" id="SSF55174">
    <property type="entry name" value="Alpha-L RNA-binding motif"/>
    <property type="match status" value="1"/>
</dbReference>
<dbReference type="SUPFAM" id="SSF55120">
    <property type="entry name" value="Pseudouridine synthase"/>
    <property type="match status" value="1"/>
</dbReference>
<dbReference type="PANTHER" id="PTHR21600">
    <property type="entry name" value="MITOCHONDRIAL RNA PSEUDOURIDINE SYNTHASE"/>
    <property type="match status" value="1"/>
</dbReference>
<accession>A0A955L2A6</accession>
<dbReference type="PROSITE" id="PS01129">
    <property type="entry name" value="PSI_RLU"/>
    <property type="match status" value="1"/>
</dbReference>